<evidence type="ECO:0000256" key="4">
    <source>
        <dbReference type="ARBA" id="ARBA00022777"/>
    </source>
</evidence>
<keyword evidence="8" id="KW-0028">Amino-acid biosynthesis</keyword>
<dbReference type="NCBIfam" id="TIGR00657">
    <property type="entry name" value="asp_kinases"/>
    <property type="match status" value="1"/>
</dbReference>
<dbReference type="SUPFAM" id="SSF55021">
    <property type="entry name" value="ACT-like"/>
    <property type="match status" value="2"/>
</dbReference>
<dbReference type="InterPro" id="IPR005260">
    <property type="entry name" value="Asp_kin_monofn"/>
</dbReference>
<dbReference type="InterPro" id="IPR001048">
    <property type="entry name" value="Asp/Glu/Uridylate_kinase"/>
</dbReference>
<dbReference type="InterPro" id="IPR036393">
    <property type="entry name" value="AceGlu_kinase-like_sf"/>
</dbReference>
<evidence type="ECO:0000313" key="10">
    <source>
        <dbReference type="EMBL" id="UYP45331.1"/>
    </source>
</evidence>
<accession>A0ABY6HS03</accession>
<evidence type="ECO:0000256" key="2">
    <source>
        <dbReference type="ARBA" id="ARBA00022679"/>
    </source>
</evidence>
<comment type="pathway">
    <text evidence="8">Amino-acid biosynthesis; L-threonine biosynthesis; L-threonine from L-aspartate: step 1/5.</text>
</comment>
<keyword evidence="5" id="KW-0067">ATP-binding</keyword>
<organism evidence="10 11">
    <name type="scientific">Candidatus Lokiarchaeum ossiferum</name>
    <dbReference type="NCBI Taxonomy" id="2951803"/>
    <lineage>
        <taxon>Archaea</taxon>
        <taxon>Promethearchaeati</taxon>
        <taxon>Promethearchaeota</taxon>
        <taxon>Promethearchaeia</taxon>
        <taxon>Promethearchaeales</taxon>
        <taxon>Promethearchaeaceae</taxon>
        <taxon>Candidatus Lokiarchaeum</taxon>
    </lineage>
</organism>
<evidence type="ECO:0000313" key="11">
    <source>
        <dbReference type="Proteomes" id="UP001208689"/>
    </source>
</evidence>
<gene>
    <name evidence="10" type="ORF">NEF87_001616</name>
</gene>
<keyword evidence="4 7" id="KW-0418">Kinase</keyword>
<dbReference type="EMBL" id="CP104013">
    <property type="protein sequence ID" value="UYP45331.1"/>
    <property type="molecule type" value="Genomic_DNA"/>
</dbReference>
<keyword evidence="2 7" id="KW-0808">Transferase</keyword>
<comment type="pathway">
    <text evidence="8">Amino-acid biosynthesis; L-methionine biosynthesis via de novo pathway; L-homoserine from L-aspartate: step 1/3.</text>
</comment>
<proteinExistence type="inferred from homology"/>
<evidence type="ECO:0000259" key="9">
    <source>
        <dbReference type="PROSITE" id="PS51671"/>
    </source>
</evidence>
<dbReference type="SUPFAM" id="SSF53633">
    <property type="entry name" value="Carbamate kinase-like"/>
    <property type="match status" value="1"/>
</dbReference>
<keyword evidence="11" id="KW-1185">Reference proteome</keyword>
<dbReference type="Proteomes" id="UP001208689">
    <property type="component" value="Chromosome"/>
</dbReference>
<comment type="similarity">
    <text evidence="1 7">Belongs to the aspartokinase family.</text>
</comment>
<dbReference type="EC" id="2.7.2.4" evidence="7"/>
<dbReference type="GO" id="GO:0004072">
    <property type="term" value="F:aspartate kinase activity"/>
    <property type="evidence" value="ECO:0007669"/>
    <property type="project" value="UniProtKB-EC"/>
</dbReference>
<keyword evidence="3" id="KW-0547">Nucleotide-binding</keyword>
<dbReference type="Gene3D" id="3.30.2130.10">
    <property type="entry name" value="VC0802-like"/>
    <property type="match status" value="1"/>
</dbReference>
<dbReference type="InterPro" id="IPR054352">
    <property type="entry name" value="ACT_Aspartokinase"/>
</dbReference>
<dbReference type="Gene3D" id="1.20.120.1320">
    <property type="entry name" value="Aspartokinase, catalytic domain"/>
    <property type="match status" value="1"/>
</dbReference>
<dbReference type="InterPro" id="IPR001341">
    <property type="entry name" value="Asp_kinase"/>
</dbReference>
<comment type="catalytic activity">
    <reaction evidence="6 7">
        <text>L-aspartate + ATP = 4-phospho-L-aspartate + ADP</text>
        <dbReference type="Rhea" id="RHEA:23776"/>
        <dbReference type="ChEBI" id="CHEBI:29991"/>
        <dbReference type="ChEBI" id="CHEBI:30616"/>
        <dbReference type="ChEBI" id="CHEBI:57535"/>
        <dbReference type="ChEBI" id="CHEBI:456216"/>
        <dbReference type="EC" id="2.7.2.4"/>
    </reaction>
</comment>
<dbReference type="Pfam" id="PF22468">
    <property type="entry name" value="ACT_9"/>
    <property type="match status" value="1"/>
</dbReference>
<evidence type="ECO:0000256" key="3">
    <source>
        <dbReference type="ARBA" id="ARBA00022741"/>
    </source>
</evidence>
<feature type="domain" description="ACT" evidence="9">
    <location>
        <begin position="348"/>
        <end position="423"/>
    </location>
</feature>
<dbReference type="PANTHER" id="PTHR21499:SF59">
    <property type="entry name" value="ASPARTOKINASE"/>
    <property type="match status" value="1"/>
</dbReference>
<dbReference type="PROSITE" id="PS00324">
    <property type="entry name" value="ASPARTOKINASE"/>
    <property type="match status" value="1"/>
</dbReference>
<dbReference type="InterPro" id="IPR042199">
    <property type="entry name" value="AsparK_Bifunc_asparK/hSer_DH"/>
</dbReference>
<dbReference type="PIRSF" id="PIRSF000726">
    <property type="entry name" value="Asp_kin"/>
    <property type="match status" value="1"/>
</dbReference>
<comment type="pathway">
    <text evidence="8">Amino-acid biosynthesis; L-lysine biosynthesis via DAP pathway; (S)-tetrahydrodipicolinate from L-aspartate: step 1/4.</text>
</comment>
<dbReference type="PANTHER" id="PTHR21499">
    <property type="entry name" value="ASPARTATE KINASE"/>
    <property type="match status" value="1"/>
</dbReference>
<evidence type="ECO:0000256" key="8">
    <source>
        <dbReference type="RuleBase" id="RU004249"/>
    </source>
</evidence>
<evidence type="ECO:0000256" key="6">
    <source>
        <dbReference type="ARBA" id="ARBA00047872"/>
    </source>
</evidence>
<dbReference type="Gene3D" id="3.40.1160.10">
    <property type="entry name" value="Acetylglutamate kinase-like"/>
    <property type="match status" value="1"/>
</dbReference>
<dbReference type="InterPro" id="IPR045865">
    <property type="entry name" value="ACT-like_dom_sf"/>
</dbReference>
<name>A0ABY6HS03_9ARCH</name>
<dbReference type="PROSITE" id="PS51671">
    <property type="entry name" value="ACT"/>
    <property type="match status" value="1"/>
</dbReference>
<dbReference type="CDD" id="cd04892">
    <property type="entry name" value="ACT_AK-like_2"/>
    <property type="match status" value="1"/>
</dbReference>
<sequence>MLETQNVSEMSEIGSRSPLIVMKFGGSCLLDSHAFRKISEISLLYSTSQKFYIASAFNGVTEKLVQLTLYAKSKDQSAVQEILNELKESHVSIIFELFNDFPVYEQEAIECLNSLIAELNKTLEKILEFGMEPYFSDYVISFGERISTFILHLYLQKEGLISHFFSGEELIITNDNYSNALPDLKCTIPRFQKRILPLISQSDQNSIICITGFIGRNKNGYTTTLGRGGSDFTATIVARSLFELLKTPLTIILWKDVQGILSADPNQVENPHLIKQMSYSEAKEMAFFGAKVLHPKCLSLIEDQKIEIQIRNFTRPFIKQEFSTISNVANDQVITGVSAIKEMAMVTVSSGLLVDVPGVLGRIFTLMGQNNINVSMVTQSSSEVNTTFIVESKDGDKSLHLFEEDSWFSHWFTFEKSLVGMIAVIGTDINLSKNKILIFQALEKVGVHALAVAQSSDGINLSLVVPSEKTQIVANAINEEFRRISIN</sequence>
<evidence type="ECO:0000256" key="5">
    <source>
        <dbReference type="ARBA" id="ARBA00022840"/>
    </source>
</evidence>
<dbReference type="InterPro" id="IPR002912">
    <property type="entry name" value="ACT_dom"/>
</dbReference>
<evidence type="ECO:0000256" key="7">
    <source>
        <dbReference type="RuleBase" id="RU003448"/>
    </source>
</evidence>
<evidence type="ECO:0000256" key="1">
    <source>
        <dbReference type="ARBA" id="ARBA00010122"/>
    </source>
</evidence>
<reference evidence="10" key="1">
    <citation type="submission" date="2022-09" db="EMBL/GenBank/DDBJ databases">
        <title>Actin cytoskeleton and complex cell architecture in an #Asgard archaeon.</title>
        <authorList>
            <person name="Ponce Toledo R.I."/>
            <person name="Schleper C."/>
            <person name="Rodrigues Oliveira T."/>
            <person name="Wollweber F."/>
            <person name="Xu J."/>
            <person name="Rittmann S."/>
            <person name="Klingl A."/>
            <person name="Pilhofer M."/>
        </authorList>
    </citation>
    <scope>NUCLEOTIDE SEQUENCE</scope>
    <source>
        <strain evidence="10">B-35</strain>
    </source>
</reference>
<dbReference type="Pfam" id="PF00696">
    <property type="entry name" value="AA_kinase"/>
    <property type="match status" value="1"/>
</dbReference>
<protein>
    <recommendedName>
        <fullName evidence="7">Aspartokinase</fullName>
        <ecNumber evidence="7">2.7.2.4</ecNumber>
    </recommendedName>
</protein>
<dbReference type="InterPro" id="IPR018042">
    <property type="entry name" value="Aspartate_kinase_CS"/>
</dbReference>